<sequence>MSFLIYYLILAIIPIWAQMKVKRTYSKYERVYNASGMTGAEVARMILDENGLYHVKVLEHSGFLSDHYNPIDKTVNLSTSNYHGRSIAGAAVAAHECGHAIQDKVSYGPLRLRHRLVPAANLGSNASWIFILIGLFTHATGMFLLGIILMALAVLFQLVTLPVEFNASSRALKQVTALGIIRDGEEREARQVLSAAALTYVAAAAVAVIELLRLILIFSNLNGNNNNNN</sequence>
<proteinExistence type="predicted"/>
<gene>
    <name evidence="2" type="primary">yugP</name>
    <name evidence="2" type="ORF">BpJC7_29190</name>
</gene>
<keyword evidence="1" id="KW-1133">Transmembrane helix</keyword>
<name>A0A5J4J9X9_9BACI</name>
<reference evidence="2 3" key="1">
    <citation type="submission" date="2019-09" db="EMBL/GenBank/DDBJ databases">
        <title>Draft genome sequence of Bacillus sp. JC-7.</title>
        <authorList>
            <person name="Tanaka N."/>
            <person name="Shiwa Y."/>
            <person name="Fujita N."/>
            <person name="Tanasupawat S."/>
        </authorList>
    </citation>
    <scope>NUCLEOTIDE SEQUENCE [LARGE SCALE GENOMIC DNA]</scope>
    <source>
        <strain evidence="2 3">JC-7</strain>
    </source>
</reference>
<feature type="transmembrane region" description="Helical" evidence="1">
    <location>
        <begin position="142"/>
        <end position="163"/>
    </location>
</feature>
<feature type="transmembrane region" description="Helical" evidence="1">
    <location>
        <begin position="6"/>
        <end position="21"/>
    </location>
</feature>
<dbReference type="PANTHER" id="PTHR36434">
    <property type="entry name" value="MEMBRANE PROTEASE YUGP-RELATED"/>
    <property type="match status" value="1"/>
</dbReference>
<keyword evidence="3" id="KW-1185">Reference proteome</keyword>
<keyword evidence="1" id="KW-0472">Membrane</keyword>
<protein>
    <submittedName>
        <fullName evidence="2">Zinc metallopeptidase</fullName>
    </submittedName>
</protein>
<dbReference type="Pfam" id="PF04298">
    <property type="entry name" value="Zn_peptidase_2"/>
    <property type="match status" value="1"/>
</dbReference>
<accession>A0A5J4J9X9</accession>
<organism evidence="2 3">
    <name type="scientific">Weizmannia acidilactici</name>
    <dbReference type="NCBI Taxonomy" id="2607726"/>
    <lineage>
        <taxon>Bacteria</taxon>
        <taxon>Bacillati</taxon>
        <taxon>Bacillota</taxon>
        <taxon>Bacilli</taxon>
        <taxon>Bacillales</taxon>
        <taxon>Bacillaceae</taxon>
        <taxon>Heyndrickxia</taxon>
    </lineage>
</organism>
<evidence type="ECO:0000313" key="3">
    <source>
        <dbReference type="Proteomes" id="UP000391919"/>
    </source>
</evidence>
<evidence type="ECO:0000256" key="1">
    <source>
        <dbReference type="SAM" id="Phobius"/>
    </source>
</evidence>
<dbReference type="EMBL" id="BKZQ01000056">
    <property type="protein sequence ID" value="GER71616.1"/>
    <property type="molecule type" value="Genomic_DNA"/>
</dbReference>
<dbReference type="InterPro" id="IPR007395">
    <property type="entry name" value="Zn_peptidase_2"/>
</dbReference>
<dbReference type="AlphaFoldDB" id="A0A5J4J9X9"/>
<dbReference type="PANTHER" id="PTHR36434:SF1">
    <property type="entry name" value="MEMBRANE PROTEASE YUGP-RELATED"/>
    <property type="match status" value="1"/>
</dbReference>
<keyword evidence="1" id="KW-0812">Transmembrane</keyword>
<feature type="transmembrane region" description="Helical" evidence="1">
    <location>
        <begin position="116"/>
        <end position="136"/>
    </location>
</feature>
<evidence type="ECO:0000313" key="2">
    <source>
        <dbReference type="EMBL" id="GER71616.1"/>
    </source>
</evidence>
<feature type="transmembrane region" description="Helical" evidence="1">
    <location>
        <begin position="192"/>
        <end position="218"/>
    </location>
</feature>
<dbReference type="Proteomes" id="UP000391919">
    <property type="component" value="Unassembled WGS sequence"/>
</dbReference>
<dbReference type="RefSeq" id="WP_151681790.1">
    <property type="nucleotide sequence ID" value="NZ_BKZP01000004.1"/>
</dbReference>
<comment type="caution">
    <text evidence="2">The sequence shown here is derived from an EMBL/GenBank/DDBJ whole genome shotgun (WGS) entry which is preliminary data.</text>
</comment>